<keyword evidence="6 17" id="KW-0812">Transmembrane</keyword>
<feature type="transmembrane region" description="Helical" evidence="17">
    <location>
        <begin position="189"/>
        <end position="207"/>
    </location>
</feature>
<protein>
    <recommendedName>
        <fullName evidence="4 17">Undecaprenyl-diphosphatase</fullName>
        <ecNumber evidence="3 17">3.6.1.27</ecNumber>
    </recommendedName>
    <alternativeName>
        <fullName evidence="15 17">Bacitracin resistance protein</fullName>
    </alternativeName>
    <alternativeName>
        <fullName evidence="14 17">Undecaprenyl pyrophosphate phosphatase</fullName>
    </alternativeName>
</protein>
<keyword evidence="10 17" id="KW-1133">Transmembrane helix</keyword>
<comment type="miscellaneous">
    <text evidence="17">Bacitracin is thought to be involved in the inhibition of peptidoglycan synthesis by sequestering undecaprenyl diphosphate, thereby reducing the pool of lipid carrier available.</text>
</comment>
<organism evidence="18 19">
    <name type="scientific">Ferviditalea candida</name>
    <dbReference type="NCBI Taxonomy" id="3108399"/>
    <lineage>
        <taxon>Bacteria</taxon>
        <taxon>Bacillati</taxon>
        <taxon>Bacillota</taxon>
        <taxon>Bacilli</taxon>
        <taxon>Bacillales</taxon>
        <taxon>Paenibacillaceae</taxon>
        <taxon>Ferviditalea</taxon>
    </lineage>
</organism>
<evidence type="ECO:0000256" key="10">
    <source>
        <dbReference type="ARBA" id="ARBA00022989"/>
    </source>
</evidence>
<dbReference type="RefSeq" id="WP_371754531.1">
    <property type="nucleotide sequence ID" value="NZ_JAYJLD010000017.1"/>
</dbReference>
<gene>
    <name evidence="17" type="primary">uppP</name>
    <name evidence="18" type="ORF">VF724_12125</name>
</gene>
<name>A0ABU5ZJP7_9BACL</name>
<keyword evidence="19" id="KW-1185">Reference proteome</keyword>
<evidence type="ECO:0000313" key="18">
    <source>
        <dbReference type="EMBL" id="MEB3102408.1"/>
    </source>
</evidence>
<evidence type="ECO:0000256" key="13">
    <source>
        <dbReference type="ARBA" id="ARBA00023316"/>
    </source>
</evidence>
<evidence type="ECO:0000256" key="16">
    <source>
        <dbReference type="ARBA" id="ARBA00047594"/>
    </source>
</evidence>
<reference evidence="18" key="1">
    <citation type="submission" date="2023-12" db="EMBL/GenBank/DDBJ databases">
        <title>Fervidustalea candida gen. nov., sp. nov., a novel member of the family Paenibacillaceae isolated from a geothermal area.</title>
        <authorList>
            <person name="Li W.-J."/>
            <person name="Jiao J.-Y."/>
            <person name="Chen Y."/>
        </authorList>
    </citation>
    <scope>NUCLEOTIDE SEQUENCE</scope>
    <source>
        <strain evidence="18">SYSU GA230002</strain>
    </source>
</reference>
<comment type="subcellular location">
    <subcellularLocation>
        <location evidence="1 17">Cell membrane</location>
        <topology evidence="1 17">Multi-pass membrane protein</topology>
    </subcellularLocation>
</comment>
<evidence type="ECO:0000256" key="11">
    <source>
        <dbReference type="ARBA" id="ARBA00023136"/>
    </source>
</evidence>
<evidence type="ECO:0000256" key="14">
    <source>
        <dbReference type="ARBA" id="ARBA00032707"/>
    </source>
</evidence>
<keyword evidence="12 17" id="KW-0046">Antibiotic resistance</keyword>
<comment type="similarity">
    <text evidence="2 17">Belongs to the UppP family.</text>
</comment>
<evidence type="ECO:0000256" key="6">
    <source>
        <dbReference type="ARBA" id="ARBA00022692"/>
    </source>
</evidence>
<dbReference type="NCBIfam" id="NF001389">
    <property type="entry name" value="PRK00281.1-2"/>
    <property type="match status" value="1"/>
</dbReference>
<comment type="catalytic activity">
    <reaction evidence="16 17">
        <text>di-trans,octa-cis-undecaprenyl diphosphate + H2O = di-trans,octa-cis-undecaprenyl phosphate + phosphate + H(+)</text>
        <dbReference type="Rhea" id="RHEA:28094"/>
        <dbReference type="ChEBI" id="CHEBI:15377"/>
        <dbReference type="ChEBI" id="CHEBI:15378"/>
        <dbReference type="ChEBI" id="CHEBI:43474"/>
        <dbReference type="ChEBI" id="CHEBI:58405"/>
        <dbReference type="ChEBI" id="CHEBI:60392"/>
        <dbReference type="EC" id="3.6.1.27"/>
    </reaction>
</comment>
<dbReference type="NCBIfam" id="NF001390">
    <property type="entry name" value="PRK00281.1-4"/>
    <property type="match status" value="1"/>
</dbReference>
<dbReference type="PANTHER" id="PTHR30622:SF3">
    <property type="entry name" value="UNDECAPRENYL-DIPHOSPHATASE"/>
    <property type="match status" value="1"/>
</dbReference>
<dbReference type="Pfam" id="PF02673">
    <property type="entry name" value="BacA"/>
    <property type="match status" value="1"/>
</dbReference>
<accession>A0ABU5ZJP7</accession>
<evidence type="ECO:0000313" key="19">
    <source>
        <dbReference type="Proteomes" id="UP001310386"/>
    </source>
</evidence>
<evidence type="ECO:0000256" key="2">
    <source>
        <dbReference type="ARBA" id="ARBA00010621"/>
    </source>
</evidence>
<keyword evidence="8 17" id="KW-0133">Cell shape</keyword>
<evidence type="ECO:0000256" key="12">
    <source>
        <dbReference type="ARBA" id="ARBA00023251"/>
    </source>
</evidence>
<comment type="caution">
    <text evidence="18">The sequence shown here is derived from an EMBL/GenBank/DDBJ whole genome shotgun (WGS) entry which is preliminary data.</text>
</comment>
<keyword evidence="13 17" id="KW-0961">Cell wall biogenesis/degradation</keyword>
<evidence type="ECO:0000256" key="5">
    <source>
        <dbReference type="ARBA" id="ARBA00022475"/>
    </source>
</evidence>
<feature type="transmembrane region" description="Helical" evidence="17">
    <location>
        <begin position="112"/>
        <end position="131"/>
    </location>
</feature>
<proteinExistence type="inferred from homology"/>
<evidence type="ECO:0000256" key="7">
    <source>
        <dbReference type="ARBA" id="ARBA00022801"/>
    </source>
</evidence>
<dbReference type="EC" id="3.6.1.27" evidence="3 17"/>
<dbReference type="GO" id="GO:0050380">
    <property type="term" value="F:undecaprenyl-diphosphatase activity"/>
    <property type="evidence" value="ECO:0007669"/>
    <property type="project" value="UniProtKB-EC"/>
</dbReference>
<dbReference type="Proteomes" id="UP001310386">
    <property type="component" value="Unassembled WGS sequence"/>
</dbReference>
<dbReference type="PANTHER" id="PTHR30622">
    <property type="entry name" value="UNDECAPRENYL-DIPHOSPHATASE"/>
    <property type="match status" value="1"/>
</dbReference>
<evidence type="ECO:0000256" key="17">
    <source>
        <dbReference type="HAMAP-Rule" id="MF_01006"/>
    </source>
</evidence>
<evidence type="ECO:0000256" key="15">
    <source>
        <dbReference type="ARBA" id="ARBA00032932"/>
    </source>
</evidence>
<dbReference type="EMBL" id="JAYJLD010000017">
    <property type="protein sequence ID" value="MEB3102408.1"/>
    <property type="molecule type" value="Genomic_DNA"/>
</dbReference>
<feature type="transmembrane region" description="Helical" evidence="17">
    <location>
        <begin position="47"/>
        <end position="66"/>
    </location>
</feature>
<feature type="transmembrane region" description="Helical" evidence="17">
    <location>
        <begin position="219"/>
        <end position="240"/>
    </location>
</feature>
<keyword evidence="7 17" id="KW-0378">Hydrolase</keyword>
<dbReference type="InterPro" id="IPR003824">
    <property type="entry name" value="UppP"/>
</dbReference>
<evidence type="ECO:0000256" key="1">
    <source>
        <dbReference type="ARBA" id="ARBA00004651"/>
    </source>
</evidence>
<evidence type="ECO:0000256" key="3">
    <source>
        <dbReference type="ARBA" id="ARBA00012374"/>
    </source>
</evidence>
<comment type="function">
    <text evidence="17">Catalyzes the dephosphorylation of undecaprenyl diphosphate (UPP). Confers resistance to bacitracin.</text>
</comment>
<evidence type="ECO:0000256" key="9">
    <source>
        <dbReference type="ARBA" id="ARBA00022984"/>
    </source>
</evidence>
<sequence length="272" mass="29809">MHDIWIAVIIGIIEGLTEFLPVSSTGHMILAGHMIGFQGEKADTFEIVIQLGAILAVVVLYWNRVLRLFGLMPKQQSKGNGPRMNLLHILIAITPALAIGFLLRHFIKEVLFSPQTVLIGLVLGGIFMIIAEKKHPRFTADDMDQLTYKQALFIGISQILSLWPGFSRSGATIAGGMLAGASRAASADFTFLIAIPVMIAATGYELLKSFHSLTSGDLVFFAVGFVVSFIVALLAVMSFIKLVQKLSLTYFSYYRFVLAGIVLLYMIFVGFD</sequence>
<dbReference type="NCBIfam" id="TIGR00753">
    <property type="entry name" value="undec_PP_bacA"/>
    <property type="match status" value="1"/>
</dbReference>
<keyword evidence="5 17" id="KW-1003">Cell membrane</keyword>
<keyword evidence="11 17" id="KW-0472">Membrane</keyword>
<evidence type="ECO:0000256" key="4">
    <source>
        <dbReference type="ARBA" id="ARBA00021581"/>
    </source>
</evidence>
<feature type="transmembrane region" description="Helical" evidence="17">
    <location>
        <begin position="86"/>
        <end position="106"/>
    </location>
</feature>
<keyword evidence="9 17" id="KW-0573">Peptidoglycan synthesis</keyword>
<evidence type="ECO:0000256" key="8">
    <source>
        <dbReference type="ARBA" id="ARBA00022960"/>
    </source>
</evidence>
<feature type="transmembrane region" description="Helical" evidence="17">
    <location>
        <begin position="151"/>
        <end position="169"/>
    </location>
</feature>
<feature type="transmembrane region" description="Helical" evidence="17">
    <location>
        <begin position="252"/>
        <end position="271"/>
    </location>
</feature>
<dbReference type="HAMAP" id="MF_01006">
    <property type="entry name" value="Undec_diphosphatase"/>
    <property type="match status" value="1"/>
</dbReference>